<keyword evidence="2" id="KW-1185">Reference proteome</keyword>
<name>A0A9W3D383_RAPSA</name>
<accession>A0A9W3D383</accession>
<evidence type="ECO:0000313" key="3">
    <source>
        <dbReference type="RefSeq" id="XP_056858216.1"/>
    </source>
</evidence>
<reference evidence="3" key="1">
    <citation type="submission" date="2025-08" db="UniProtKB">
        <authorList>
            <consortium name="RefSeq"/>
        </authorList>
    </citation>
    <scope>IDENTIFICATION</scope>
    <source>
        <tissue evidence="3">Leaf</tissue>
    </source>
</reference>
<protein>
    <submittedName>
        <fullName evidence="3">Uncharacterized protein LOC130507533 isoform X1</fullName>
    </submittedName>
</protein>
<proteinExistence type="predicted"/>
<dbReference type="RefSeq" id="XP_056858216.1">
    <property type="nucleotide sequence ID" value="XM_057002236.1"/>
</dbReference>
<dbReference type="Proteomes" id="UP000504610">
    <property type="component" value="Unplaced"/>
</dbReference>
<evidence type="ECO:0000256" key="1">
    <source>
        <dbReference type="SAM" id="Coils"/>
    </source>
</evidence>
<sequence>MGREMKKRDQVEEMMTVPCNFCEFSSSSRYGCISEEESLDEAAVQLRKEVEKLRLLIKRMNGKDECASFTELTELISHLRSVQCIVLSQQEKVKIEEVERLRNENKEAEAEAEAGRARRGVLVPCNSTIGSSKENQEKQSHGSHLLRMKRNFERRNAESFQSEFDRLWLLNERMNGRKLQGMTSIDLAYLHSNISCALVALMGQTSGPRMEQMAMQHQEVPISRLAERKRCSSTPLQFRLLLVSRKLRRFHY</sequence>
<feature type="coiled-coil region" evidence="1">
    <location>
        <begin position="36"/>
        <end position="63"/>
    </location>
</feature>
<gene>
    <name evidence="3" type="primary">LOC130507533</name>
</gene>
<feature type="coiled-coil region" evidence="1">
    <location>
        <begin position="91"/>
        <end position="118"/>
    </location>
</feature>
<dbReference type="GeneID" id="130507533"/>
<keyword evidence="1" id="KW-0175">Coiled coil</keyword>
<organism evidence="2 3">
    <name type="scientific">Raphanus sativus</name>
    <name type="common">Radish</name>
    <name type="synonym">Raphanus raphanistrum var. sativus</name>
    <dbReference type="NCBI Taxonomy" id="3726"/>
    <lineage>
        <taxon>Eukaryota</taxon>
        <taxon>Viridiplantae</taxon>
        <taxon>Streptophyta</taxon>
        <taxon>Embryophyta</taxon>
        <taxon>Tracheophyta</taxon>
        <taxon>Spermatophyta</taxon>
        <taxon>Magnoliopsida</taxon>
        <taxon>eudicotyledons</taxon>
        <taxon>Gunneridae</taxon>
        <taxon>Pentapetalae</taxon>
        <taxon>rosids</taxon>
        <taxon>malvids</taxon>
        <taxon>Brassicales</taxon>
        <taxon>Brassicaceae</taxon>
        <taxon>Brassiceae</taxon>
        <taxon>Raphanus</taxon>
    </lineage>
</organism>
<dbReference type="OrthoDB" id="1110201at2759"/>
<evidence type="ECO:0000313" key="2">
    <source>
        <dbReference type="Proteomes" id="UP000504610"/>
    </source>
</evidence>
<dbReference type="AlphaFoldDB" id="A0A9W3D383"/>
<dbReference type="KEGG" id="rsz:130507533"/>